<dbReference type="EMBL" id="SRIO01000022">
    <property type="protein sequence ID" value="TFZ81470.1"/>
    <property type="molecule type" value="Genomic_DNA"/>
</dbReference>
<dbReference type="AlphaFoldDB" id="A0A4Z0F7Q8"/>
<keyword evidence="1" id="KW-1133">Transmembrane helix</keyword>
<accession>A0A4Z0F7Q8</accession>
<reference evidence="2 3" key="1">
    <citation type="journal article" date="2019" name="ISME J.">
        <title>Candidatus Macondimonas diazotrophica, a novel gammaproteobacterial genus dominating crude-oil-contaminated coastal sediments.</title>
        <authorList>
            <person name="Karthikeyan S."/>
            <person name="Konstantinidis K."/>
        </authorList>
    </citation>
    <scope>NUCLEOTIDE SEQUENCE [LARGE SCALE GENOMIC DNA]</scope>
    <source>
        <strain evidence="2 3">KTK01</strain>
    </source>
</reference>
<keyword evidence="3" id="KW-1185">Reference proteome</keyword>
<dbReference type="Proteomes" id="UP000297890">
    <property type="component" value="Unassembled WGS sequence"/>
</dbReference>
<comment type="caution">
    <text evidence="2">The sequence shown here is derived from an EMBL/GenBank/DDBJ whole genome shotgun (WGS) entry which is preliminary data.</text>
</comment>
<evidence type="ECO:0000313" key="2">
    <source>
        <dbReference type="EMBL" id="TFZ81470.1"/>
    </source>
</evidence>
<evidence type="ECO:0000256" key="1">
    <source>
        <dbReference type="SAM" id="Phobius"/>
    </source>
</evidence>
<sequence length="73" mass="8219">MKTLIVILVTLSIIIGLLNLILLLNKSNISIESEWVCTKETFTKKSIPIVDENNVGVFILNIPECEQFSKTQN</sequence>
<keyword evidence="1" id="KW-0472">Membrane</keyword>
<organism evidence="2 3">
    <name type="scientific">Candidatus Macondimonas diazotrophica</name>
    <dbReference type="NCBI Taxonomy" id="2305248"/>
    <lineage>
        <taxon>Bacteria</taxon>
        <taxon>Pseudomonadati</taxon>
        <taxon>Pseudomonadota</taxon>
        <taxon>Gammaproteobacteria</taxon>
        <taxon>Chromatiales</taxon>
        <taxon>Ectothiorhodospiraceae</taxon>
        <taxon>Candidatus Macondimonas</taxon>
    </lineage>
</organism>
<protein>
    <submittedName>
        <fullName evidence="2">Uncharacterized protein</fullName>
    </submittedName>
</protein>
<dbReference type="RefSeq" id="WP_135282731.1">
    <property type="nucleotide sequence ID" value="NZ_SRIO01000022.1"/>
</dbReference>
<proteinExistence type="predicted"/>
<gene>
    <name evidence="2" type="ORF">E4680_12380</name>
</gene>
<name>A0A4Z0F7Q8_9GAMM</name>
<evidence type="ECO:0000313" key="3">
    <source>
        <dbReference type="Proteomes" id="UP000297890"/>
    </source>
</evidence>
<keyword evidence="1" id="KW-0812">Transmembrane</keyword>
<feature type="transmembrane region" description="Helical" evidence="1">
    <location>
        <begin position="6"/>
        <end position="24"/>
    </location>
</feature>